<reference evidence="6 7" key="1">
    <citation type="submission" date="2015-06" db="EMBL/GenBank/DDBJ databases">
        <authorList>
            <person name="Zeng Y."/>
            <person name="Huang Y."/>
        </authorList>
    </citation>
    <scope>NUCLEOTIDE SEQUENCE [LARGE SCALE GENOMIC DNA]</scope>
    <source>
        <strain evidence="6 7">PQ-2</strain>
    </source>
</reference>
<evidence type="ECO:0000256" key="5">
    <source>
        <dbReference type="HAMAP-Rule" id="MF_00956"/>
    </source>
</evidence>
<comment type="catalytic activity">
    <reaction evidence="5">
        <text>GDP-beta-L-fucose + NADP(+) = GDP-4-dehydro-alpha-D-rhamnose + NADPH + H(+)</text>
        <dbReference type="Rhea" id="RHEA:18885"/>
        <dbReference type="ChEBI" id="CHEBI:15378"/>
        <dbReference type="ChEBI" id="CHEBI:57273"/>
        <dbReference type="ChEBI" id="CHEBI:57783"/>
        <dbReference type="ChEBI" id="CHEBI:57964"/>
        <dbReference type="ChEBI" id="CHEBI:58349"/>
        <dbReference type="EC" id="1.1.1.271"/>
    </reaction>
</comment>
<dbReference type="PANTHER" id="PTHR43238">
    <property type="entry name" value="GDP-L-FUCOSE SYNTHASE"/>
    <property type="match status" value="1"/>
</dbReference>
<dbReference type="Pfam" id="PF01370">
    <property type="entry name" value="Epimerase"/>
    <property type="match status" value="1"/>
</dbReference>
<keyword evidence="3 5" id="KW-0560">Oxidoreductase</keyword>
<feature type="binding site" evidence="5">
    <location>
        <position position="273"/>
    </location>
    <ligand>
        <name>substrate</name>
    </ligand>
</feature>
<feature type="binding site" evidence="5">
    <location>
        <position position="191"/>
    </location>
    <ligand>
        <name>substrate</name>
    </ligand>
</feature>
<dbReference type="PROSITE" id="PS00061">
    <property type="entry name" value="ADH_SHORT"/>
    <property type="match status" value="1"/>
</dbReference>
<keyword evidence="7" id="KW-1185">Reference proteome</keyword>
<feature type="binding site" evidence="5">
    <location>
        <position position="183"/>
    </location>
    <ligand>
        <name>NADP(+)</name>
        <dbReference type="ChEBI" id="CHEBI:58349"/>
    </ligand>
</feature>
<comment type="pathway">
    <text evidence="5">Nucleotide-sugar biosynthesis; GDP-L-fucose biosynthesis via de novo pathway; GDP-L-fucose from GDP-alpha-D-mannose: step 2/2.</text>
</comment>
<dbReference type="EC" id="1.1.1.271" evidence="5"/>
<evidence type="ECO:0000256" key="4">
    <source>
        <dbReference type="ARBA" id="ARBA00023235"/>
    </source>
</evidence>
<dbReference type="InterPro" id="IPR020904">
    <property type="entry name" value="Sc_DH/Rdtase_CS"/>
</dbReference>
<feature type="binding site" evidence="5">
    <location>
        <position position="206"/>
    </location>
    <ligand>
        <name>substrate</name>
    </ligand>
</feature>
<organism evidence="6 7">
    <name type="scientific">Croceicoccus naphthovorans</name>
    <dbReference type="NCBI Taxonomy" id="1348774"/>
    <lineage>
        <taxon>Bacteria</taxon>
        <taxon>Pseudomonadati</taxon>
        <taxon>Pseudomonadota</taxon>
        <taxon>Alphaproteobacteria</taxon>
        <taxon>Sphingomonadales</taxon>
        <taxon>Erythrobacteraceae</taxon>
        <taxon>Croceicoccus</taxon>
    </lineage>
</organism>
<dbReference type="Gene3D" id="3.90.25.10">
    <property type="entry name" value="UDP-galactose 4-epimerase, domain 1"/>
    <property type="match status" value="1"/>
</dbReference>
<dbReference type="CDD" id="cd05239">
    <property type="entry name" value="GDP_FS_SDR_e"/>
    <property type="match status" value="1"/>
</dbReference>
<proteinExistence type="inferred from homology"/>
<feature type="binding site" evidence="5">
    <location>
        <position position="213"/>
    </location>
    <ligand>
        <name>substrate</name>
    </ligand>
</feature>
<dbReference type="GO" id="GO:0050577">
    <property type="term" value="F:GDP-L-fucose synthase activity"/>
    <property type="evidence" value="ECO:0007669"/>
    <property type="project" value="UniProtKB-UniRule"/>
</dbReference>
<dbReference type="KEGG" id="cna:AB433_17000"/>
<dbReference type="PATRIC" id="fig|1348774.3.peg.3574"/>
<evidence type="ECO:0000313" key="6">
    <source>
        <dbReference type="EMBL" id="AKM11290.1"/>
    </source>
</evidence>
<dbReference type="UniPathway" id="UPA00128">
    <property type="reaction ID" value="UER00191"/>
</dbReference>
<evidence type="ECO:0000313" key="7">
    <source>
        <dbReference type="Proteomes" id="UP000035287"/>
    </source>
</evidence>
<dbReference type="PANTHER" id="PTHR43238:SF1">
    <property type="entry name" value="GDP-L-FUCOSE SYNTHASE"/>
    <property type="match status" value="1"/>
</dbReference>
<dbReference type="GO" id="GO:0042351">
    <property type="term" value="P:'de novo' GDP-L-fucose biosynthetic process"/>
    <property type="evidence" value="ECO:0007669"/>
    <property type="project" value="UniProtKB-UniRule"/>
</dbReference>
<evidence type="ECO:0000256" key="1">
    <source>
        <dbReference type="ARBA" id="ARBA00005959"/>
    </source>
</evidence>
<dbReference type="OrthoDB" id="9811425at2"/>
<feature type="binding site" evidence="5">
    <location>
        <begin position="16"/>
        <end position="22"/>
    </location>
    <ligand>
        <name>NADP(+)</name>
        <dbReference type="ChEBI" id="CHEBI:58349"/>
    </ligand>
</feature>
<comment type="function">
    <text evidence="5">Catalyzes the two-step NADP-dependent conversion of GDP-4-dehydro-6-deoxy-D-mannose to GDP-fucose, involving an epimerase and a reductase reaction.</text>
</comment>
<dbReference type="STRING" id="1348774.AB433_17000"/>
<comment type="caution">
    <text evidence="5">Lacks conserved residue(s) required for the propagation of feature annotation.</text>
</comment>
<dbReference type="Proteomes" id="UP000035287">
    <property type="component" value="Chromosome"/>
</dbReference>
<dbReference type="AlphaFoldDB" id="A0A0G3XI93"/>
<evidence type="ECO:0000256" key="3">
    <source>
        <dbReference type="ARBA" id="ARBA00023002"/>
    </source>
</evidence>
<dbReference type="InterPro" id="IPR001509">
    <property type="entry name" value="Epimerase_deHydtase"/>
</dbReference>
<dbReference type="Gene3D" id="3.40.50.720">
    <property type="entry name" value="NAD(P)-binding Rossmann-like Domain"/>
    <property type="match status" value="1"/>
</dbReference>
<feature type="active site" description="Proton donor/acceptor" evidence="5">
    <location>
        <position position="140"/>
    </location>
</feature>
<comment type="similarity">
    <text evidence="1 5">Belongs to the NAD(P)-dependent epimerase/dehydratase family. Fucose synthase subfamily.</text>
</comment>
<keyword evidence="2 5" id="KW-0521">NADP</keyword>
<name>A0A0G3XI93_9SPHN</name>
<feature type="binding site" evidence="5">
    <location>
        <begin position="167"/>
        <end position="170"/>
    </location>
    <ligand>
        <name>NADP(+)</name>
        <dbReference type="ChEBI" id="CHEBI:58349"/>
    </ligand>
</feature>
<keyword evidence="4 5" id="KW-0413">Isomerase</keyword>
<feature type="binding site" evidence="5">
    <location>
        <begin position="109"/>
        <end position="112"/>
    </location>
    <ligand>
        <name>NADP(+)</name>
        <dbReference type="ChEBI" id="CHEBI:58349"/>
    </ligand>
</feature>
<sequence length="317" mass="33824">MADAYDLTGKSAYVAGHAGMAGQAIVRVLDHAGCRVLTAPRTLDLREQTKVREWFADNRPEVVIIAAARAGGIMAHRERPAEFAYDNVMIAANLIDTAARHAVERLVFVASSAIYPRGAAQPIKESAFLQGAPDPGHLGYAIAKIAGATLCDTYRAQYGCDFMTAVPTNLYGPGDRYDPVKSHVVPALIRKAHEAKIAGNEAMTIWGTGTPRRELLFVDDFAEACAHLVKHGQGGGLFNVGTGEDIAIRDLAALVAETVGFRGKIVTDPAKPDGAQGKRIDSTRLRATGWRPKTDLRSGLAATYRDFLSRGDGGVAA</sequence>
<dbReference type="SUPFAM" id="SSF51735">
    <property type="entry name" value="NAD(P)-binding Rossmann-fold domains"/>
    <property type="match status" value="1"/>
</dbReference>
<gene>
    <name evidence="5" type="primary">fcl</name>
    <name evidence="6" type="ORF">AB433_17000</name>
</gene>
<dbReference type="InterPro" id="IPR028614">
    <property type="entry name" value="GDP_fucose/colitose_synth"/>
</dbReference>
<dbReference type="RefSeq" id="WP_047822706.1">
    <property type="nucleotide sequence ID" value="NZ_CP011770.1"/>
</dbReference>
<dbReference type="EMBL" id="CP011770">
    <property type="protein sequence ID" value="AKM11290.1"/>
    <property type="molecule type" value="Genomic_DNA"/>
</dbReference>
<protein>
    <recommendedName>
        <fullName evidence="5">GDP-L-fucose synthase</fullName>
        <ecNumber evidence="5">1.1.1.271</ecNumber>
    </recommendedName>
    <alternativeName>
        <fullName evidence="5">GDP-4-keto-6-deoxy-D-mannose-3,5-epimerase-4-reductase</fullName>
    </alternativeName>
</protein>
<accession>A0A0G3XI93</accession>
<feature type="binding site" evidence="5">
    <location>
        <position position="144"/>
    </location>
    <ligand>
        <name>NADP(+)</name>
        <dbReference type="ChEBI" id="CHEBI:58349"/>
    </ligand>
</feature>
<dbReference type="HAMAP" id="MF_00956">
    <property type="entry name" value="GDP_fucose_synth"/>
    <property type="match status" value="1"/>
</dbReference>
<feature type="site" description="Important for catalytic activity" evidence="5">
    <location>
        <position position="111"/>
    </location>
</feature>
<dbReference type="InterPro" id="IPR036291">
    <property type="entry name" value="NAD(P)-bd_dom_sf"/>
</dbReference>
<dbReference type="GO" id="GO:0070401">
    <property type="term" value="F:NADP+ binding"/>
    <property type="evidence" value="ECO:0007669"/>
    <property type="project" value="UniProtKB-UniRule"/>
</dbReference>
<evidence type="ECO:0000256" key="2">
    <source>
        <dbReference type="ARBA" id="ARBA00022857"/>
    </source>
</evidence>
<dbReference type="GO" id="GO:0016853">
    <property type="term" value="F:isomerase activity"/>
    <property type="evidence" value="ECO:0007669"/>
    <property type="project" value="UniProtKB-KW"/>
</dbReference>
<keyword evidence="5" id="KW-0511">Multifunctional enzyme</keyword>